<evidence type="ECO:0000313" key="2">
    <source>
        <dbReference type="EMBL" id="TGL55652.1"/>
    </source>
</evidence>
<dbReference type="InterPro" id="IPR036514">
    <property type="entry name" value="SGNH_hydro_sf"/>
</dbReference>
<dbReference type="OrthoDB" id="315128at2"/>
<evidence type="ECO:0008006" key="4">
    <source>
        <dbReference type="Google" id="ProtNLM"/>
    </source>
</evidence>
<dbReference type="EMBL" id="RQGG01000010">
    <property type="protein sequence ID" value="TGL55652.1"/>
    <property type="molecule type" value="Genomic_DNA"/>
</dbReference>
<keyword evidence="1" id="KW-1133">Transmembrane helix</keyword>
<organism evidence="2 3">
    <name type="scientific">Leptospira kemamanensis</name>
    <dbReference type="NCBI Taxonomy" id="2484942"/>
    <lineage>
        <taxon>Bacteria</taxon>
        <taxon>Pseudomonadati</taxon>
        <taxon>Spirochaetota</taxon>
        <taxon>Spirochaetia</taxon>
        <taxon>Leptospirales</taxon>
        <taxon>Leptospiraceae</taxon>
        <taxon>Leptospira</taxon>
    </lineage>
</organism>
<dbReference type="Gene3D" id="3.40.50.1110">
    <property type="entry name" value="SGNH hydrolase"/>
    <property type="match status" value="1"/>
</dbReference>
<gene>
    <name evidence="2" type="ORF">EHQ59_04380</name>
</gene>
<dbReference type="GO" id="GO:0016788">
    <property type="term" value="F:hydrolase activity, acting on ester bonds"/>
    <property type="evidence" value="ECO:0007669"/>
    <property type="project" value="UniProtKB-ARBA"/>
</dbReference>
<dbReference type="AlphaFoldDB" id="A0A4R9JSI5"/>
<keyword evidence="1" id="KW-0472">Membrane</keyword>
<evidence type="ECO:0000313" key="3">
    <source>
        <dbReference type="Proteomes" id="UP000297609"/>
    </source>
</evidence>
<keyword evidence="3" id="KW-1185">Reference proteome</keyword>
<keyword evidence="1" id="KW-0812">Transmembrane</keyword>
<sequence>MNLTKETLLFFKDKKIITVILFLLVFESLLQLGVYKPYLKKNSYASNINRVTEHVISHKEDLNPNILIVGTSVAFEGISVRILNEKLAPLGWKTQSVAIRGSELIVQHRILEEYLDQFPDVKIILHVMEPGMPWVDRKTAVEPTLAMLSELGNFKAIPTLREFEYDLDFSNYLFLAFKSIAYRKDMSDLVINFNERIKTIVRTNKNPNLNPWDYENDHPESIDEYNLISVKDCLDRLALHLPIEIPNGSNPDHRRMLFETCNVANVVPKDTNATENTERYFRRMTRMYNFIGQKKIHIYNIFAPYSDVIRKNNDENRMKVWYDGLTKSLKDFQTLDAIDLQDSLGEKNGEYCFDLIHLNEKGMVKFSNVLAKELEKKLGKQ</sequence>
<proteinExistence type="predicted"/>
<reference evidence="2" key="1">
    <citation type="journal article" date="2019" name="PLoS Negl. Trop. Dis.">
        <title>Revisiting the worldwide diversity of Leptospira species in the environment.</title>
        <authorList>
            <person name="Vincent A.T."/>
            <person name="Schiettekatte O."/>
            <person name="Bourhy P."/>
            <person name="Veyrier F.J."/>
            <person name="Picardeau M."/>
        </authorList>
    </citation>
    <scope>NUCLEOTIDE SEQUENCE [LARGE SCALE GENOMIC DNA]</scope>
    <source>
        <strain evidence="2">201702454</strain>
    </source>
</reference>
<evidence type="ECO:0000256" key="1">
    <source>
        <dbReference type="SAM" id="Phobius"/>
    </source>
</evidence>
<feature type="transmembrane region" description="Helical" evidence="1">
    <location>
        <begin position="16"/>
        <end position="35"/>
    </location>
</feature>
<dbReference type="SUPFAM" id="SSF52266">
    <property type="entry name" value="SGNH hydrolase"/>
    <property type="match status" value="1"/>
</dbReference>
<comment type="caution">
    <text evidence="2">The sequence shown here is derived from an EMBL/GenBank/DDBJ whole genome shotgun (WGS) entry which is preliminary data.</text>
</comment>
<accession>A0A4R9JSI5</accession>
<dbReference type="RefSeq" id="WP_135617925.1">
    <property type="nucleotide sequence ID" value="NZ_RQGG01000010.1"/>
</dbReference>
<name>A0A4R9JSI5_9LEPT</name>
<protein>
    <recommendedName>
        <fullName evidence="4">SGNH/GDSL hydrolase family protein</fullName>
    </recommendedName>
</protein>
<dbReference type="Proteomes" id="UP000297609">
    <property type="component" value="Unassembled WGS sequence"/>
</dbReference>